<evidence type="ECO:0000259" key="2">
    <source>
        <dbReference type="Pfam" id="PF00850"/>
    </source>
</evidence>
<reference evidence="3" key="1">
    <citation type="journal article" date="2014" name="Int. J. Syst. Evol. Microbiol.">
        <title>Complete genome sequence of Corynebacterium casei LMG S-19264T (=DSM 44701T), isolated from a smear-ripened cheese.</title>
        <authorList>
            <consortium name="US DOE Joint Genome Institute (JGI-PGF)"/>
            <person name="Walter F."/>
            <person name="Albersmeier A."/>
            <person name="Kalinowski J."/>
            <person name="Ruckert C."/>
        </authorList>
    </citation>
    <scope>NUCLEOTIDE SEQUENCE</scope>
    <source>
        <strain evidence="3">KCTC 32337</strain>
    </source>
</reference>
<dbReference type="SUPFAM" id="SSF52768">
    <property type="entry name" value="Arginase/deacetylase"/>
    <property type="match status" value="1"/>
</dbReference>
<dbReference type="CDD" id="cd11599">
    <property type="entry name" value="HDAC_classII_2"/>
    <property type="match status" value="1"/>
</dbReference>
<gene>
    <name evidence="3" type="ORF">GCM10011274_33390</name>
</gene>
<feature type="domain" description="Histone deacetylase" evidence="2">
    <location>
        <begin position="20"/>
        <end position="302"/>
    </location>
</feature>
<dbReference type="AlphaFoldDB" id="A0A8H9IFU1"/>
<dbReference type="GO" id="GO:0004407">
    <property type="term" value="F:histone deacetylase activity"/>
    <property type="evidence" value="ECO:0007669"/>
    <property type="project" value="TreeGrafter"/>
</dbReference>
<comment type="similarity">
    <text evidence="1">Belongs to the histone deacetylase family.</text>
</comment>
<dbReference type="Pfam" id="PF00850">
    <property type="entry name" value="Hist_deacetyl"/>
    <property type="match status" value="1"/>
</dbReference>
<dbReference type="InterPro" id="IPR000286">
    <property type="entry name" value="HDACs"/>
</dbReference>
<accession>A0A8H9IFU1</accession>
<dbReference type="InterPro" id="IPR023801">
    <property type="entry name" value="His_deacetylse_dom"/>
</dbReference>
<dbReference type="PRINTS" id="PR01270">
    <property type="entry name" value="HDASUPER"/>
</dbReference>
<evidence type="ECO:0000313" key="4">
    <source>
        <dbReference type="Proteomes" id="UP000622604"/>
    </source>
</evidence>
<dbReference type="Gene3D" id="3.40.800.20">
    <property type="entry name" value="Histone deacetylase domain"/>
    <property type="match status" value="1"/>
</dbReference>
<name>A0A8H9IFU1_9ALTE</name>
<dbReference type="PANTHER" id="PTHR10625:SF10">
    <property type="entry name" value="HISTONE DEACETYLASE HDAC1"/>
    <property type="match status" value="1"/>
</dbReference>
<dbReference type="GO" id="GO:0040029">
    <property type="term" value="P:epigenetic regulation of gene expression"/>
    <property type="evidence" value="ECO:0007669"/>
    <property type="project" value="TreeGrafter"/>
</dbReference>
<reference evidence="3" key="2">
    <citation type="submission" date="2020-09" db="EMBL/GenBank/DDBJ databases">
        <authorList>
            <person name="Sun Q."/>
            <person name="Kim S."/>
        </authorList>
    </citation>
    <scope>NUCLEOTIDE SEQUENCE</scope>
    <source>
        <strain evidence="3">KCTC 32337</strain>
    </source>
</reference>
<comment type="caution">
    <text evidence="3">The sequence shown here is derived from an EMBL/GenBank/DDBJ whole genome shotgun (WGS) entry which is preliminary data.</text>
</comment>
<protein>
    <submittedName>
        <fullName evidence="3">Histone deacetylase</fullName>
    </submittedName>
</protein>
<dbReference type="PANTHER" id="PTHR10625">
    <property type="entry name" value="HISTONE DEACETYLASE HDAC1-RELATED"/>
    <property type="match status" value="1"/>
</dbReference>
<dbReference type="Proteomes" id="UP000622604">
    <property type="component" value="Unassembled WGS sequence"/>
</dbReference>
<organism evidence="3 4">
    <name type="scientific">Paraglaciecola chathamensis</name>
    <dbReference type="NCBI Taxonomy" id="368405"/>
    <lineage>
        <taxon>Bacteria</taxon>
        <taxon>Pseudomonadati</taxon>
        <taxon>Pseudomonadota</taxon>
        <taxon>Gammaproteobacteria</taxon>
        <taxon>Alteromonadales</taxon>
        <taxon>Alteromonadaceae</taxon>
        <taxon>Paraglaciecola</taxon>
    </lineage>
</organism>
<dbReference type="InterPro" id="IPR023696">
    <property type="entry name" value="Ureohydrolase_dom_sf"/>
</dbReference>
<sequence length="305" mass="33527">MSLVMISHPSCGFHEVGDDHPESPSRLHAINDQLIASRLDAIIDKQQATQATKEQLYLAHDKAYVDSVFASVPEQGTVELAPDTQLGPRSLEAALYAAGANVMAVDLVMQGKAQQAFCAVRPPGHHAEYAKAMGFCFFNNIAVAAHYAMAQYGLERIAIIDFDVHHGNGTENIFFDDERVLFCSSFESPFFPYNMGPGNEHILNLPMPAGTYGDEFMQAIGDKWLPKIDAFAPQLILISAGFDSHYEDDMGHFNLVESDFHWLSAELKKLAVKHCENKIVSTLEGGYALNALGRSVIAHIKGIME</sequence>
<evidence type="ECO:0000313" key="3">
    <source>
        <dbReference type="EMBL" id="GGZ72420.1"/>
    </source>
</evidence>
<dbReference type="EMBL" id="BMZC01000010">
    <property type="protein sequence ID" value="GGZ72420.1"/>
    <property type="molecule type" value="Genomic_DNA"/>
</dbReference>
<proteinExistence type="inferred from homology"/>
<evidence type="ECO:0000256" key="1">
    <source>
        <dbReference type="ARBA" id="ARBA00005947"/>
    </source>
</evidence>
<dbReference type="RefSeq" id="WP_191866662.1">
    <property type="nucleotide sequence ID" value="NZ_BMZC01000010.1"/>
</dbReference>
<dbReference type="InterPro" id="IPR037138">
    <property type="entry name" value="His_deacetylse_dom_sf"/>
</dbReference>